<evidence type="ECO:0000256" key="6">
    <source>
        <dbReference type="ARBA" id="ARBA00023277"/>
    </source>
</evidence>
<evidence type="ECO:0000313" key="12">
    <source>
        <dbReference type="Proteomes" id="UP000789572"/>
    </source>
</evidence>
<keyword evidence="10" id="KW-0812">Transmembrane</keyword>
<evidence type="ECO:0000256" key="9">
    <source>
        <dbReference type="SAM" id="MobiDB-lite"/>
    </source>
</evidence>
<evidence type="ECO:0000256" key="3">
    <source>
        <dbReference type="ARBA" id="ARBA00022679"/>
    </source>
</evidence>
<comment type="subcellular location">
    <subcellularLocation>
        <location evidence="1">Endoplasmic reticulum</location>
    </subcellularLocation>
</comment>
<keyword evidence="3" id="KW-0808">Transferase</keyword>
<dbReference type="GO" id="GO:0046922">
    <property type="term" value="F:peptide-O-fucosyltransferase activity"/>
    <property type="evidence" value="ECO:0007669"/>
    <property type="project" value="InterPro"/>
</dbReference>
<keyword evidence="10" id="KW-0472">Membrane</keyword>
<dbReference type="GO" id="GO:0006004">
    <property type="term" value="P:fucose metabolic process"/>
    <property type="evidence" value="ECO:0007669"/>
    <property type="project" value="UniProtKB-KW"/>
</dbReference>
<dbReference type="CDD" id="cd11296">
    <property type="entry name" value="O-FucT_like"/>
    <property type="match status" value="1"/>
</dbReference>
<name>A0A9N9FKU7_9GLOM</name>
<keyword evidence="12" id="KW-1185">Reference proteome</keyword>
<dbReference type="Gene3D" id="3.40.50.11350">
    <property type="match status" value="1"/>
</dbReference>
<accession>A0A9N9FKU7</accession>
<gene>
    <name evidence="11" type="ORF">POCULU_LOCUS4493</name>
</gene>
<dbReference type="Proteomes" id="UP000789572">
    <property type="component" value="Unassembled WGS sequence"/>
</dbReference>
<comment type="caution">
    <text evidence="11">The sequence shown here is derived from an EMBL/GenBank/DDBJ whole genome shotgun (WGS) entry which is preliminary data.</text>
</comment>
<proteinExistence type="inferred from homology"/>
<evidence type="ECO:0000256" key="5">
    <source>
        <dbReference type="ARBA" id="ARBA00023253"/>
    </source>
</evidence>
<dbReference type="EMBL" id="CAJVPJ010000586">
    <property type="protein sequence ID" value="CAG8540133.1"/>
    <property type="molecule type" value="Genomic_DNA"/>
</dbReference>
<evidence type="ECO:0000256" key="1">
    <source>
        <dbReference type="ARBA" id="ARBA00004240"/>
    </source>
</evidence>
<sequence length="433" mass="49315">MTKPTALPSYTTEKPCRKPFTPIYSLKQIIFLLLTTFCLFVITLWLRVGENFLLLEETFPLDLPHSADADGSARPLSTPVKSSTGSPSQLSDELFNYRPSPNKLITYLPHSGTTYQFLEIVRALTLAAALNRTLVIPPLRPSPNEENGQNAEPSSWSRFFDLKAFTEQTGIPLMEWDDVYEQLVPEKEMTCVGLTGRHTRTSSLHADKFYKERYNMTLHFEERGLADNPSALAKALNEIDDDLICLSDAFYLRWRLKEQWESIGKYFHYSKELSIFADRITYDMFGVKPYIGIHLRRGDFKKICKKIVNPLARENCWPTLETLQNTVSYIRQELSGMDLPVFVATNSQNPVELRAISELGWKMVDYKLYNVEEKFGVFGRSMVEGSILTKASFGIGTRGSTFSKVAEMRMKDWYGGLSIKLIANTENPGDLLS</sequence>
<keyword evidence="10" id="KW-1133">Transmembrane helix</keyword>
<evidence type="ECO:0000313" key="11">
    <source>
        <dbReference type="EMBL" id="CAG8540133.1"/>
    </source>
</evidence>
<dbReference type="AlphaFoldDB" id="A0A9N9FKU7"/>
<dbReference type="Pfam" id="PF10250">
    <property type="entry name" value="O-FucT"/>
    <property type="match status" value="1"/>
</dbReference>
<comment type="similarity">
    <text evidence="7">Belongs to the glycosyltransferase 68 family.</text>
</comment>
<dbReference type="GO" id="GO:0005783">
    <property type="term" value="C:endoplasmic reticulum"/>
    <property type="evidence" value="ECO:0007669"/>
    <property type="project" value="UniProtKB-SubCell"/>
</dbReference>
<dbReference type="InterPro" id="IPR019378">
    <property type="entry name" value="GDP-Fuc_O-FucTrfase"/>
</dbReference>
<dbReference type="Gene3D" id="3.40.50.11340">
    <property type="match status" value="1"/>
</dbReference>
<protein>
    <recommendedName>
        <fullName evidence="8">GDP-fucose protein O-fucosyltransferase 2</fullName>
    </recommendedName>
</protein>
<dbReference type="InterPro" id="IPR045130">
    <property type="entry name" value="OFUT2-like"/>
</dbReference>
<evidence type="ECO:0000256" key="2">
    <source>
        <dbReference type="ARBA" id="ARBA00004922"/>
    </source>
</evidence>
<feature type="transmembrane region" description="Helical" evidence="10">
    <location>
        <begin position="29"/>
        <end position="46"/>
    </location>
</feature>
<dbReference type="OrthoDB" id="423313at2759"/>
<keyword evidence="6" id="KW-0119">Carbohydrate metabolism</keyword>
<reference evidence="11" key="1">
    <citation type="submission" date="2021-06" db="EMBL/GenBank/DDBJ databases">
        <authorList>
            <person name="Kallberg Y."/>
            <person name="Tangrot J."/>
            <person name="Rosling A."/>
        </authorList>
    </citation>
    <scope>NUCLEOTIDE SEQUENCE</scope>
    <source>
        <strain evidence="11">IA702</strain>
    </source>
</reference>
<dbReference type="PANTHER" id="PTHR13398">
    <property type="entry name" value="GDP-FUCOSE PROTEIN O-FUCOSYLTRANSFERASE 2"/>
    <property type="match status" value="1"/>
</dbReference>
<comment type="pathway">
    <text evidence="2">Protein modification; protein glycosylation.</text>
</comment>
<organism evidence="11 12">
    <name type="scientific">Paraglomus occultum</name>
    <dbReference type="NCBI Taxonomy" id="144539"/>
    <lineage>
        <taxon>Eukaryota</taxon>
        <taxon>Fungi</taxon>
        <taxon>Fungi incertae sedis</taxon>
        <taxon>Mucoromycota</taxon>
        <taxon>Glomeromycotina</taxon>
        <taxon>Glomeromycetes</taxon>
        <taxon>Paraglomerales</taxon>
        <taxon>Paraglomeraceae</taxon>
        <taxon>Paraglomus</taxon>
    </lineage>
</organism>
<evidence type="ECO:0000256" key="8">
    <source>
        <dbReference type="ARBA" id="ARBA00026232"/>
    </source>
</evidence>
<feature type="region of interest" description="Disordered" evidence="9">
    <location>
        <begin position="70"/>
        <end position="92"/>
    </location>
</feature>
<evidence type="ECO:0000256" key="7">
    <source>
        <dbReference type="ARBA" id="ARBA00025803"/>
    </source>
</evidence>
<feature type="compositionally biased region" description="Polar residues" evidence="9">
    <location>
        <begin position="79"/>
        <end position="91"/>
    </location>
</feature>
<keyword evidence="4" id="KW-0256">Endoplasmic reticulum</keyword>
<evidence type="ECO:0000256" key="4">
    <source>
        <dbReference type="ARBA" id="ARBA00022824"/>
    </source>
</evidence>
<evidence type="ECO:0000256" key="10">
    <source>
        <dbReference type="SAM" id="Phobius"/>
    </source>
</evidence>
<keyword evidence="5" id="KW-0294">Fucose metabolism</keyword>
<dbReference type="PANTHER" id="PTHR13398:SF0">
    <property type="entry name" value="GDP-FUCOSE PROTEIN O-FUCOSYLTRANSFERASE 2"/>
    <property type="match status" value="1"/>
</dbReference>